<organism evidence="1 2">
    <name type="scientific">Ignisphaera aggregans (strain DSM 17230 / JCM 13409 / AQ1.S1)</name>
    <dbReference type="NCBI Taxonomy" id="583356"/>
    <lineage>
        <taxon>Archaea</taxon>
        <taxon>Thermoproteota</taxon>
        <taxon>Thermoprotei</taxon>
        <taxon>Desulfurococcales</taxon>
        <taxon>Desulfurococcaceae</taxon>
        <taxon>Ignisphaera</taxon>
    </lineage>
</organism>
<dbReference type="AlphaFoldDB" id="E0SR78"/>
<accession>E0SR78</accession>
<gene>
    <name evidence="1" type="ordered locus">Igag_0387</name>
</gene>
<proteinExistence type="predicted"/>
<dbReference type="HOGENOM" id="CLU_1113854_0_0_2"/>
<reference evidence="1 2" key="1">
    <citation type="journal article" date="2010" name="Stand. Genomic Sci.">
        <title>Complete genome sequence of Ignisphaera aggregans type strain (AQ1.S1).</title>
        <authorList>
            <person name="Goker M."/>
            <person name="Held B."/>
            <person name="Lapidus A."/>
            <person name="Nolan M."/>
            <person name="Spring S."/>
            <person name="Yasawong M."/>
            <person name="Lucas S."/>
            <person name="Glavina Del Rio T."/>
            <person name="Tice H."/>
            <person name="Cheng J.F."/>
            <person name="Goodwin L."/>
            <person name="Tapia R."/>
            <person name="Pitluck S."/>
            <person name="Liolios K."/>
            <person name="Ivanova N."/>
            <person name="Mavromatis K."/>
            <person name="Mikhailova N."/>
            <person name="Pati A."/>
            <person name="Chen A."/>
            <person name="Palaniappan K."/>
            <person name="Brambilla E."/>
            <person name="Land M."/>
            <person name="Hauser L."/>
            <person name="Chang Y.J."/>
            <person name="Jeffries C.D."/>
            <person name="Brettin T."/>
            <person name="Detter J.C."/>
            <person name="Han C."/>
            <person name="Rohde M."/>
            <person name="Sikorski J."/>
            <person name="Woyke T."/>
            <person name="Bristow J."/>
            <person name="Eisen J.A."/>
            <person name="Markowitz V."/>
            <person name="Hugenholtz P."/>
            <person name="Kyrpides N.C."/>
            <person name="Klenk H.P."/>
        </authorList>
    </citation>
    <scope>NUCLEOTIDE SEQUENCE [LARGE SCALE GENOMIC DNA]</scope>
    <source>
        <strain evidence="2">DSM 17230 / JCM 13409 / AQ1.S1</strain>
    </source>
</reference>
<dbReference type="KEGG" id="iag:Igag_0387"/>
<sequence>MPKLLSKETINLRNPEDITQILSGDPRIQIDQYGYIVISISEGLLRKEHKKFIVTYWFISNNNIVFAYNDNNIPKTFGKLVIEKNGVYWECIDSNLEKLCNIISNTIKNNLSKLKIRETPSKKVSEIKGFRLSNTYQNILDGLAEVTIATTQLKYPLIERRIYSLEYIGYDEGIIEYLYNRFKQGKYMVILQAYSWIFSMIVDLDTKEYTPSFIDIMNNIRLLGGEAIKKLRSIDPQTEVSFSIYMLQV</sequence>
<name>E0SR78_IGNAA</name>
<protein>
    <submittedName>
        <fullName evidence="1">Uncharacterized protein</fullName>
    </submittedName>
</protein>
<dbReference type="BioCyc" id="IAGG583356:GHAH-391-MONOMER"/>
<keyword evidence="2" id="KW-1185">Reference proteome</keyword>
<evidence type="ECO:0000313" key="2">
    <source>
        <dbReference type="Proteomes" id="UP000001304"/>
    </source>
</evidence>
<evidence type="ECO:0000313" key="1">
    <source>
        <dbReference type="EMBL" id="ADM27227.1"/>
    </source>
</evidence>
<dbReference type="EMBL" id="CP002098">
    <property type="protein sequence ID" value="ADM27227.1"/>
    <property type="molecule type" value="Genomic_DNA"/>
</dbReference>
<dbReference type="STRING" id="583356.Igag_0387"/>
<dbReference type="Proteomes" id="UP000001304">
    <property type="component" value="Chromosome"/>
</dbReference>